<evidence type="ECO:0000256" key="1">
    <source>
        <dbReference type="ARBA" id="ARBA00004123"/>
    </source>
</evidence>
<gene>
    <name evidence="16" type="ORF">KUCA_T00000693001</name>
</gene>
<evidence type="ECO:0000259" key="14">
    <source>
        <dbReference type="Pfam" id="PF23231"/>
    </source>
</evidence>
<keyword evidence="5" id="KW-0747">Spliceosome</keyword>
<dbReference type="FunFam" id="1.25.40.10:FF:000137">
    <property type="entry name" value="Pre-mRNA-splicing factor syf1"/>
    <property type="match status" value="1"/>
</dbReference>
<dbReference type="GO" id="GO:0000349">
    <property type="term" value="P:generation of catalytic spliceosome for first transesterification step"/>
    <property type="evidence" value="ECO:0007669"/>
    <property type="project" value="TreeGrafter"/>
</dbReference>
<dbReference type="EMBL" id="HG793125">
    <property type="protein sequence ID" value="CDK24727.1"/>
    <property type="molecule type" value="Genomic_DNA"/>
</dbReference>
<evidence type="ECO:0000256" key="11">
    <source>
        <dbReference type="ARBA" id="ARBA00067212"/>
    </source>
</evidence>
<dbReference type="GO" id="GO:0071014">
    <property type="term" value="C:post-mRNA release spliceosomal complex"/>
    <property type="evidence" value="ECO:0007669"/>
    <property type="project" value="TreeGrafter"/>
</dbReference>
<comment type="similarity">
    <text evidence="2">Belongs to the crooked-neck family.</text>
</comment>
<dbReference type="Pfam" id="PF23233">
    <property type="entry name" value="HAT_Syf1_CNRKL1_N"/>
    <property type="match status" value="1"/>
</dbReference>
<dbReference type="InterPro" id="IPR011990">
    <property type="entry name" value="TPR-like_helical_dom_sf"/>
</dbReference>
<dbReference type="SUPFAM" id="SSF48452">
    <property type="entry name" value="TPR-like"/>
    <property type="match status" value="3"/>
</dbReference>
<evidence type="ECO:0000313" key="16">
    <source>
        <dbReference type="EMBL" id="CDK24727.1"/>
    </source>
</evidence>
<dbReference type="OrthoDB" id="10067343at2759"/>
<dbReference type="HOGENOM" id="CLU_007736_0_0_1"/>
<dbReference type="SMART" id="SM00386">
    <property type="entry name" value="HAT"/>
    <property type="match status" value="8"/>
</dbReference>
<evidence type="ECO:0000256" key="2">
    <source>
        <dbReference type="ARBA" id="ARBA00008644"/>
    </source>
</evidence>
<evidence type="ECO:0000256" key="8">
    <source>
        <dbReference type="ARBA" id="ARBA00023242"/>
    </source>
</evidence>
<dbReference type="InterPro" id="IPR056350">
    <property type="entry name" value="HAT_Syf1_central"/>
</dbReference>
<keyword evidence="8" id="KW-0539">Nucleus</keyword>
<dbReference type="STRING" id="1382522.W6MJQ2"/>
<evidence type="ECO:0000259" key="13">
    <source>
        <dbReference type="Pfam" id="PF23220"/>
    </source>
</evidence>
<comment type="subunit">
    <text evidence="3">Associated with the spliceosome.</text>
</comment>
<dbReference type="Pfam" id="PF23220">
    <property type="entry name" value="HAT_Syf1_M"/>
    <property type="match status" value="1"/>
</dbReference>
<evidence type="ECO:0000259" key="15">
    <source>
        <dbReference type="Pfam" id="PF23233"/>
    </source>
</evidence>
<evidence type="ECO:0000256" key="5">
    <source>
        <dbReference type="ARBA" id="ARBA00022728"/>
    </source>
</evidence>
<organism evidence="16 17">
    <name type="scientific">Kuraishia capsulata CBS 1993</name>
    <dbReference type="NCBI Taxonomy" id="1382522"/>
    <lineage>
        <taxon>Eukaryota</taxon>
        <taxon>Fungi</taxon>
        <taxon>Dikarya</taxon>
        <taxon>Ascomycota</taxon>
        <taxon>Saccharomycotina</taxon>
        <taxon>Pichiomycetes</taxon>
        <taxon>Pichiales</taxon>
        <taxon>Pichiaceae</taxon>
        <taxon>Kuraishia</taxon>
    </lineage>
</organism>
<evidence type="ECO:0000256" key="12">
    <source>
        <dbReference type="SAM" id="MobiDB-lite"/>
    </source>
</evidence>
<reference evidence="16" key="1">
    <citation type="submission" date="2013-12" db="EMBL/GenBank/DDBJ databases">
        <authorList>
            <person name="Genoscope - CEA"/>
        </authorList>
    </citation>
    <scope>NUCLEOTIDE SEQUENCE</scope>
    <source>
        <strain evidence="16">CBS 1993</strain>
    </source>
</reference>
<dbReference type="InterPro" id="IPR045075">
    <property type="entry name" value="Syf1-like"/>
</dbReference>
<dbReference type="Pfam" id="PF23231">
    <property type="entry name" value="HAT_Syf1_CNRKL1_C"/>
    <property type="match status" value="1"/>
</dbReference>
<keyword evidence="6" id="KW-0677">Repeat</keyword>
<evidence type="ECO:0000313" key="17">
    <source>
        <dbReference type="Proteomes" id="UP000019384"/>
    </source>
</evidence>
<feature type="domain" description="Pre-mRNA-splicing factor Syf1-like N-terminal HAT-repeats" evidence="15">
    <location>
        <begin position="12"/>
        <end position="174"/>
    </location>
</feature>
<name>W6MJQ2_9ASCO</name>
<comment type="function">
    <text evidence="9">Involved in pre-mRNA splicing and cell cycle progression.</text>
</comment>
<dbReference type="Gene3D" id="1.25.40.10">
    <property type="entry name" value="Tetratricopeptide repeat domain"/>
    <property type="match status" value="3"/>
</dbReference>
<dbReference type="PANTHER" id="PTHR11246">
    <property type="entry name" value="PRE-MRNA SPLICING FACTOR"/>
    <property type="match status" value="1"/>
</dbReference>
<accession>W6MJQ2</accession>
<keyword evidence="4" id="KW-0507">mRNA processing</keyword>
<evidence type="ECO:0000256" key="4">
    <source>
        <dbReference type="ARBA" id="ARBA00022664"/>
    </source>
</evidence>
<comment type="subcellular location">
    <subcellularLocation>
        <location evidence="1">Nucleus</location>
    </subcellularLocation>
</comment>
<dbReference type="AlphaFoldDB" id="W6MJQ2"/>
<dbReference type="Proteomes" id="UP000019384">
    <property type="component" value="Unassembled WGS sequence"/>
</dbReference>
<dbReference type="GO" id="GO:0071007">
    <property type="term" value="C:U2-type catalytic step 2 spliceosome"/>
    <property type="evidence" value="ECO:0007669"/>
    <property type="project" value="TreeGrafter"/>
</dbReference>
<keyword evidence="7" id="KW-0508">mRNA splicing</keyword>
<reference evidence="16" key="2">
    <citation type="submission" date="2014-02" db="EMBL/GenBank/DDBJ databases">
        <title>Complete DNA sequence of /Kuraishia capsulata/ illustrates novel genomic features among budding yeasts (/Saccharomycotina/).</title>
        <authorList>
            <person name="Morales L."/>
            <person name="Noel B."/>
            <person name="Porcel B."/>
            <person name="Marcet-Houben M."/>
            <person name="Hullo M-F."/>
            <person name="Sacerdot C."/>
            <person name="Tekaia F."/>
            <person name="Leh-Louis V."/>
            <person name="Despons L."/>
            <person name="Khanna V."/>
            <person name="Aury J-M."/>
            <person name="Barbe V."/>
            <person name="Couloux A."/>
            <person name="Labadie K."/>
            <person name="Pelletier E."/>
            <person name="Souciet J-L."/>
            <person name="Boekhout T."/>
            <person name="Gabaldon T."/>
            <person name="Wincker P."/>
            <person name="Dujon B."/>
        </authorList>
    </citation>
    <scope>NUCLEOTIDE SEQUENCE</scope>
    <source>
        <strain evidence="16">CBS 1993</strain>
    </source>
</reference>
<protein>
    <recommendedName>
        <fullName evidence="10">Pre-mRNA-splicing factor SYF1</fullName>
    </recommendedName>
    <alternativeName>
        <fullName evidence="11">Pre-mRNA-splicing factor syf1</fullName>
    </alternativeName>
</protein>
<evidence type="ECO:0000256" key="7">
    <source>
        <dbReference type="ARBA" id="ARBA00023187"/>
    </source>
</evidence>
<feature type="domain" description="Pre-mRNA-splicing factor SYF1 central HAT repeats" evidence="13">
    <location>
        <begin position="225"/>
        <end position="423"/>
    </location>
</feature>
<dbReference type="InterPro" id="IPR055433">
    <property type="entry name" value="HAT_Syf1-like_N"/>
</dbReference>
<evidence type="ECO:0000256" key="6">
    <source>
        <dbReference type="ARBA" id="ARBA00022737"/>
    </source>
</evidence>
<keyword evidence="17" id="KW-1185">Reference proteome</keyword>
<feature type="compositionally biased region" description="Acidic residues" evidence="12">
    <location>
        <begin position="848"/>
        <end position="857"/>
    </location>
</feature>
<feature type="domain" description="Pre-mRNA-splicing factor Syf1/CRNKL1-like C-terminal HAT-repeats" evidence="14">
    <location>
        <begin position="430"/>
        <end position="808"/>
    </location>
</feature>
<dbReference type="PANTHER" id="PTHR11246:SF5">
    <property type="entry name" value="PRE-MRNA-SPLICING FACTOR SYF1"/>
    <property type="match status" value="1"/>
</dbReference>
<evidence type="ECO:0000256" key="10">
    <source>
        <dbReference type="ARBA" id="ARBA00039472"/>
    </source>
</evidence>
<evidence type="ECO:0000256" key="3">
    <source>
        <dbReference type="ARBA" id="ARBA00011524"/>
    </source>
</evidence>
<sequence>MEVALDYIEEADSSYESELLSQNCTVEHFLAYLRHKQSRNASSDSIVLLLRRGVQQLPRSYKLWMFYLRFRVNQVSAAVSREDLDLENEYAIVNSIFGRAMKYMDKYPVFWKEYLVFLISQIPLTSVTVVRRAFNACLQTLPLVQHRQIWPLFVRLADIAGGKTAWCIWYRFFLYKKSVPDVLVGLLPEDDSENPSNEFSLVLSKLQEYDPDGSFQPEMRQVFNEFSQSSKLLSKTGRAELDIYEEYLEYVIASGRRHKSAPSQDTEVTEFVERCISKFPDQRGKLTVQLSRYWIAKAQLYKARLNFEKGIRESVTIRDFTLIFDAFVEFEDSAMTKLVNKIDKLESAPSTDLSQLEDLNTELNLRFAKFERLMERRPFMVNDVLLRQNANNVDAWLERVSLYDKQKDVLSLLKVFDDAVQAIDPSKVEPGKFGKLWLEFAELYILHNDIAHAREVYQTAVKVPFKDVNELIEIWVHWTETEIAEDSVESAIRVIRTAIEAPKRGQKAQNGRHFISLDDDSLPPQLRVYKSIKLWSLYLDLVESSGSKDETIAAYEKVLELKAATPLTLINYANFLEECEDYDACFQVYERGVSLFSFPTSFEIWNIYLAKAINLQEKTKVSNERIKDLFDQALEKCPDNMSKPIYLLYAKFEEEHGLATASMKIYKRALSVATEPEVKLELYKIYTTKAIELLGPNFARQIFEQAYVDIPVSTPGFAETVIVGFAFLEAELKQLTRAREIFKQGAEMVSLATRKIYKDEQRELLWNKWKQFELEFGDEESYKQMLRLKRRIEEKMGKSVTELLSQSGLGDSQDKNPLGFVAASHGPKVSSINAAHDASVPATNPDAIELDMEDFED</sequence>
<proteinExistence type="inferred from homology"/>
<dbReference type="RefSeq" id="XP_022456743.1">
    <property type="nucleotide sequence ID" value="XM_022605257.1"/>
</dbReference>
<feature type="region of interest" description="Disordered" evidence="12">
    <location>
        <begin position="832"/>
        <end position="857"/>
    </location>
</feature>
<dbReference type="InterPro" id="IPR003107">
    <property type="entry name" value="HAT"/>
</dbReference>
<dbReference type="InterPro" id="IPR055430">
    <property type="entry name" value="HAT_Syf1_CNRKL1_C"/>
</dbReference>
<evidence type="ECO:0000256" key="9">
    <source>
        <dbReference type="ARBA" id="ARBA00037272"/>
    </source>
</evidence>
<dbReference type="GO" id="GO:0000974">
    <property type="term" value="C:Prp19 complex"/>
    <property type="evidence" value="ECO:0007669"/>
    <property type="project" value="TreeGrafter"/>
</dbReference>
<dbReference type="GeneID" id="34518131"/>